<dbReference type="AlphaFoldDB" id="A0A7Y4GV52"/>
<dbReference type="EMBL" id="JAAVLX010000007">
    <property type="protein sequence ID" value="NOJ42471.1"/>
    <property type="molecule type" value="Genomic_DNA"/>
</dbReference>
<keyword evidence="2" id="KW-1185">Reference proteome</keyword>
<organism evidence="1 2">
    <name type="scientific">Bradyrhizobium australiense</name>
    <dbReference type="NCBI Taxonomy" id="2721161"/>
    <lineage>
        <taxon>Bacteria</taxon>
        <taxon>Pseudomonadati</taxon>
        <taxon>Pseudomonadota</taxon>
        <taxon>Alphaproteobacteria</taxon>
        <taxon>Hyphomicrobiales</taxon>
        <taxon>Nitrobacteraceae</taxon>
        <taxon>Bradyrhizobium</taxon>
    </lineage>
</organism>
<protein>
    <submittedName>
        <fullName evidence="1">Uncharacterized protein</fullName>
    </submittedName>
</protein>
<evidence type="ECO:0000313" key="1">
    <source>
        <dbReference type="EMBL" id="NOJ42471.1"/>
    </source>
</evidence>
<dbReference type="RefSeq" id="WP_171581683.1">
    <property type="nucleotide sequence ID" value="NZ_JAAVLX010000007.1"/>
</dbReference>
<name>A0A7Y4GV52_9BRAD</name>
<reference evidence="1 2" key="1">
    <citation type="submission" date="2020-03" db="EMBL/GenBank/DDBJ databases">
        <title>Bradyrhizobium diversity isolated from nodules of Indigofera sp.</title>
        <authorList>
            <person name="Klepa M."/>
            <person name="Helene L."/>
            <person name="Hungria M."/>
        </authorList>
    </citation>
    <scope>NUCLEOTIDE SEQUENCE [LARGE SCALE GENOMIC DNA]</scope>
    <source>
        <strain evidence="1 2">WSM 1791</strain>
    </source>
</reference>
<accession>A0A7Y4GV52</accession>
<comment type="caution">
    <text evidence="1">The sequence shown here is derived from an EMBL/GenBank/DDBJ whole genome shotgun (WGS) entry which is preliminary data.</text>
</comment>
<proteinExistence type="predicted"/>
<evidence type="ECO:0000313" key="2">
    <source>
        <dbReference type="Proteomes" id="UP000544122"/>
    </source>
</evidence>
<dbReference type="Proteomes" id="UP000544122">
    <property type="component" value="Unassembled WGS sequence"/>
</dbReference>
<gene>
    <name evidence="1" type="ORF">HCN58_23265</name>
</gene>
<sequence length="52" mass="5912">MRRPSRQRGASLRDQRLAGIRPQKFGAERDAFVAIRIEVDRLLGVVVAVHQD</sequence>